<accession>A0A9D1UM28</accession>
<organism evidence="2 3">
    <name type="scientific">Candidatus Corynebacterium avicola</name>
    <dbReference type="NCBI Taxonomy" id="2838527"/>
    <lineage>
        <taxon>Bacteria</taxon>
        <taxon>Bacillati</taxon>
        <taxon>Actinomycetota</taxon>
        <taxon>Actinomycetes</taxon>
        <taxon>Mycobacteriales</taxon>
        <taxon>Corynebacteriaceae</taxon>
        <taxon>Corynebacterium</taxon>
    </lineage>
</organism>
<protein>
    <submittedName>
        <fullName evidence="2">MarR family transcriptional regulator</fullName>
    </submittedName>
</protein>
<dbReference type="AlphaFoldDB" id="A0A9D1UM28"/>
<dbReference type="InterPro" id="IPR039422">
    <property type="entry name" value="MarR/SlyA-like"/>
</dbReference>
<evidence type="ECO:0000313" key="3">
    <source>
        <dbReference type="Proteomes" id="UP000824190"/>
    </source>
</evidence>
<reference evidence="2" key="2">
    <citation type="submission" date="2021-04" db="EMBL/GenBank/DDBJ databases">
        <authorList>
            <person name="Gilroy R."/>
        </authorList>
    </citation>
    <scope>NUCLEOTIDE SEQUENCE</scope>
    <source>
        <strain evidence="2">CHK32-1732</strain>
    </source>
</reference>
<evidence type="ECO:0000313" key="2">
    <source>
        <dbReference type="EMBL" id="HIW92802.1"/>
    </source>
</evidence>
<dbReference type="InterPro" id="IPR036390">
    <property type="entry name" value="WH_DNA-bd_sf"/>
</dbReference>
<name>A0A9D1UM28_9CORY</name>
<dbReference type="EMBL" id="DXGC01000123">
    <property type="protein sequence ID" value="HIW92802.1"/>
    <property type="molecule type" value="Genomic_DNA"/>
</dbReference>
<dbReference type="InterPro" id="IPR036388">
    <property type="entry name" value="WH-like_DNA-bd_sf"/>
</dbReference>
<reference evidence="2" key="1">
    <citation type="journal article" date="2021" name="PeerJ">
        <title>Extensive microbial diversity within the chicken gut microbiome revealed by metagenomics and culture.</title>
        <authorList>
            <person name="Gilroy R."/>
            <person name="Ravi A."/>
            <person name="Getino M."/>
            <person name="Pursley I."/>
            <person name="Horton D.L."/>
            <person name="Alikhan N.F."/>
            <person name="Baker D."/>
            <person name="Gharbi K."/>
            <person name="Hall N."/>
            <person name="Watson M."/>
            <person name="Adriaenssens E.M."/>
            <person name="Foster-Nyarko E."/>
            <person name="Jarju S."/>
            <person name="Secka A."/>
            <person name="Antonio M."/>
            <person name="Oren A."/>
            <person name="Chaudhuri R.R."/>
            <person name="La Ragione R."/>
            <person name="Hildebrand F."/>
            <person name="Pallen M.J."/>
        </authorList>
    </citation>
    <scope>NUCLEOTIDE SEQUENCE</scope>
    <source>
        <strain evidence="2">CHK32-1732</strain>
    </source>
</reference>
<sequence>MRNFVDDADRLGIMVKQVQSLLGQAMDRELRPLGLSVPQFACLRALQEVPGLSGSELSRRVFVSRQSMNGVVLGLEKRGLIARPPEKSHGRTRQAEVTSDGLAVLADAEDRVAETVHSMIRDVPESELEVTLGVLDRLSTNLTTER</sequence>
<gene>
    <name evidence="2" type="ORF">H9870_14205</name>
</gene>
<dbReference type="PANTHER" id="PTHR33164:SF43">
    <property type="entry name" value="HTH-TYPE TRANSCRIPTIONAL REPRESSOR YETL"/>
    <property type="match status" value="1"/>
</dbReference>
<dbReference type="PANTHER" id="PTHR33164">
    <property type="entry name" value="TRANSCRIPTIONAL REGULATOR, MARR FAMILY"/>
    <property type="match status" value="1"/>
</dbReference>
<evidence type="ECO:0000259" key="1">
    <source>
        <dbReference type="PROSITE" id="PS50995"/>
    </source>
</evidence>
<dbReference type="Gene3D" id="1.10.10.10">
    <property type="entry name" value="Winged helix-like DNA-binding domain superfamily/Winged helix DNA-binding domain"/>
    <property type="match status" value="1"/>
</dbReference>
<dbReference type="SUPFAM" id="SSF46785">
    <property type="entry name" value="Winged helix' DNA-binding domain"/>
    <property type="match status" value="1"/>
</dbReference>
<dbReference type="Pfam" id="PF12802">
    <property type="entry name" value="MarR_2"/>
    <property type="match status" value="1"/>
</dbReference>
<dbReference type="GO" id="GO:0003700">
    <property type="term" value="F:DNA-binding transcription factor activity"/>
    <property type="evidence" value="ECO:0007669"/>
    <property type="project" value="InterPro"/>
</dbReference>
<feature type="domain" description="HTH marR-type" evidence="1">
    <location>
        <begin position="8"/>
        <end position="140"/>
    </location>
</feature>
<dbReference type="GO" id="GO:0006950">
    <property type="term" value="P:response to stress"/>
    <property type="evidence" value="ECO:0007669"/>
    <property type="project" value="TreeGrafter"/>
</dbReference>
<comment type="caution">
    <text evidence="2">The sequence shown here is derived from an EMBL/GenBank/DDBJ whole genome shotgun (WGS) entry which is preliminary data.</text>
</comment>
<dbReference type="InterPro" id="IPR000835">
    <property type="entry name" value="HTH_MarR-typ"/>
</dbReference>
<proteinExistence type="predicted"/>
<dbReference type="Proteomes" id="UP000824190">
    <property type="component" value="Unassembled WGS sequence"/>
</dbReference>
<dbReference type="SMART" id="SM00347">
    <property type="entry name" value="HTH_MARR"/>
    <property type="match status" value="1"/>
</dbReference>
<dbReference type="PROSITE" id="PS50995">
    <property type="entry name" value="HTH_MARR_2"/>
    <property type="match status" value="1"/>
</dbReference>